<comment type="caution">
    <text evidence="1">The sequence shown here is derived from an EMBL/GenBank/DDBJ whole genome shotgun (WGS) entry which is preliminary data.</text>
</comment>
<proteinExistence type="predicted"/>
<dbReference type="KEGG" id="crq:GCK72_025456"/>
<dbReference type="SUPFAM" id="SSF54236">
    <property type="entry name" value="Ubiquitin-like"/>
    <property type="match status" value="1"/>
</dbReference>
<name>A0A261B896_CAERE</name>
<dbReference type="HOGENOM" id="CLU_2388323_0_0_1"/>
<evidence type="ECO:0000313" key="2">
    <source>
        <dbReference type="Proteomes" id="UP000216624"/>
    </source>
</evidence>
<dbReference type="Pfam" id="PF00240">
    <property type="entry name" value="ubiquitin"/>
    <property type="match status" value="1"/>
</dbReference>
<dbReference type="Proteomes" id="UP000216624">
    <property type="component" value="Unassembled WGS sequence"/>
</dbReference>
<accession>A0A261B896</accession>
<dbReference type="PROSITE" id="PS50053">
    <property type="entry name" value="UBIQUITIN_2"/>
    <property type="match status" value="1"/>
</dbReference>
<dbReference type="CDD" id="cd17039">
    <property type="entry name" value="Ubl_ubiquitin_like"/>
    <property type="match status" value="1"/>
</dbReference>
<dbReference type="InterPro" id="IPR029071">
    <property type="entry name" value="Ubiquitin-like_domsf"/>
</dbReference>
<evidence type="ECO:0000313" key="1">
    <source>
        <dbReference type="EMBL" id="OZG05905.1"/>
    </source>
</evidence>
<dbReference type="EMBL" id="NMWX01000001">
    <property type="protein sequence ID" value="OZG05905.1"/>
    <property type="molecule type" value="Genomic_DNA"/>
</dbReference>
<protein>
    <submittedName>
        <fullName evidence="1">Uncharacterized protein</fullName>
    </submittedName>
</protein>
<organism evidence="1 2">
    <name type="scientific">Caenorhabditis remanei</name>
    <name type="common">Caenorhabditis vulgaris</name>
    <dbReference type="NCBI Taxonomy" id="31234"/>
    <lineage>
        <taxon>Eukaryota</taxon>
        <taxon>Metazoa</taxon>
        <taxon>Ecdysozoa</taxon>
        <taxon>Nematoda</taxon>
        <taxon>Chromadorea</taxon>
        <taxon>Rhabditida</taxon>
        <taxon>Rhabditina</taxon>
        <taxon>Rhabditomorpha</taxon>
        <taxon>Rhabditoidea</taxon>
        <taxon>Rhabditidae</taxon>
        <taxon>Peloderinae</taxon>
        <taxon>Caenorhabditis</taxon>
    </lineage>
</organism>
<dbReference type="InterPro" id="IPR000626">
    <property type="entry name" value="Ubiquitin-like_dom"/>
</dbReference>
<dbReference type="CTD" id="9819393"/>
<sequence>MPDFSTQTEEFTPFSVISLDGTSHVAMSGKAAATVIRIKISYSSQTGKPLRNMRLCLRGRLLDDDETLASLDISPYTVFVAVIRDPNDSQVTRL</sequence>
<reference evidence="1" key="1">
    <citation type="submission" date="2017-08" db="EMBL/GenBank/DDBJ databases">
        <authorList>
            <person name="de Groot N.N."/>
        </authorList>
    </citation>
    <scope>NUCLEOTIDE SEQUENCE [LARGE SCALE GENOMIC DNA]</scope>
    <source>
        <strain evidence="1">PX439</strain>
    </source>
</reference>
<feature type="non-terminal residue" evidence="1">
    <location>
        <position position="1"/>
    </location>
</feature>
<keyword evidence="2" id="KW-1185">Reference proteome</keyword>
<dbReference type="Gene3D" id="3.10.20.90">
    <property type="entry name" value="Phosphatidylinositol 3-kinase Catalytic Subunit, Chain A, domain 1"/>
    <property type="match status" value="1"/>
</dbReference>
<gene>
    <name evidence="1" type="ORF">FL82_02153</name>
</gene>